<dbReference type="OrthoDB" id="9972745at2759"/>
<dbReference type="SMART" id="SM00136">
    <property type="entry name" value="LamNT"/>
    <property type="match status" value="1"/>
</dbReference>
<dbReference type="FunFam" id="2.40.50.120:FF:000001">
    <property type="entry name" value="Netrin 1"/>
    <property type="match status" value="1"/>
</dbReference>
<evidence type="ECO:0000256" key="1">
    <source>
        <dbReference type="ARBA" id="ARBA00004613"/>
    </source>
</evidence>
<keyword evidence="5 8" id="KW-1015">Disulfide bond</keyword>
<dbReference type="Gene3D" id="2.10.25.10">
    <property type="entry name" value="Laminin"/>
    <property type="match status" value="2"/>
</dbReference>
<dbReference type="PROSITE" id="PS50189">
    <property type="entry name" value="NTR"/>
    <property type="match status" value="1"/>
</dbReference>
<dbReference type="Pfam" id="PF01759">
    <property type="entry name" value="NTR"/>
    <property type="match status" value="1"/>
</dbReference>
<feature type="domain" description="Laminin EGF-like" evidence="10">
    <location>
        <begin position="377"/>
        <end position="426"/>
    </location>
</feature>
<dbReference type="SUPFAM" id="SSF57196">
    <property type="entry name" value="EGF/Laminin"/>
    <property type="match status" value="3"/>
</dbReference>
<evidence type="ECO:0000313" key="13">
    <source>
        <dbReference type="EMBL" id="KAG6922076.1"/>
    </source>
</evidence>
<protein>
    <submittedName>
        <fullName evidence="13">Netrin 1-like</fullName>
    </submittedName>
</protein>
<name>A0A8T1RZE0_CHESE</name>
<feature type="disulfide bond" evidence="8">
    <location>
        <begin position="377"/>
        <end position="389"/>
    </location>
</feature>
<dbReference type="GO" id="GO:0009888">
    <property type="term" value="P:tissue development"/>
    <property type="evidence" value="ECO:0007669"/>
    <property type="project" value="TreeGrafter"/>
</dbReference>
<dbReference type="PANTHER" id="PTHR10574:SF443">
    <property type="entry name" value="NETRIN 5"/>
    <property type="match status" value="1"/>
</dbReference>
<dbReference type="Pfam" id="PF00055">
    <property type="entry name" value="Laminin_N"/>
    <property type="match status" value="1"/>
</dbReference>
<feature type="domain" description="Laminin N-terminal" evidence="12">
    <location>
        <begin position="32"/>
        <end position="256"/>
    </location>
</feature>
<dbReference type="InterPro" id="IPR018933">
    <property type="entry name" value="Netrin_module_non-TIMP"/>
</dbReference>
<dbReference type="FunFam" id="2.10.25.10:FF:000081">
    <property type="entry name" value="Netrin 1"/>
    <property type="match status" value="1"/>
</dbReference>
<organism evidence="13 14">
    <name type="scientific">Chelydra serpentina</name>
    <name type="common">Snapping turtle</name>
    <name type="synonym">Testudo serpentina</name>
    <dbReference type="NCBI Taxonomy" id="8475"/>
    <lineage>
        <taxon>Eukaryota</taxon>
        <taxon>Metazoa</taxon>
        <taxon>Chordata</taxon>
        <taxon>Craniata</taxon>
        <taxon>Vertebrata</taxon>
        <taxon>Euteleostomi</taxon>
        <taxon>Archelosauria</taxon>
        <taxon>Testudinata</taxon>
        <taxon>Testudines</taxon>
        <taxon>Cryptodira</taxon>
        <taxon>Durocryptodira</taxon>
        <taxon>Americhelydia</taxon>
        <taxon>Chelydroidea</taxon>
        <taxon>Chelydridae</taxon>
        <taxon>Chelydra</taxon>
    </lineage>
</organism>
<evidence type="ECO:0000256" key="6">
    <source>
        <dbReference type="ARBA" id="ARBA00023180"/>
    </source>
</evidence>
<reference evidence="13 14" key="1">
    <citation type="journal article" date="2020" name="G3 (Bethesda)">
        <title>Draft Genome of the Common Snapping Turtle, Chelydra serpentina, a Model for Phenotypic Plasticity in Reptiles.</title>
        <authorList>
            <person name="Das D."/>
            <person name="Singh S.K."/>
            <person name="Bierstedt J."/>
            <person name="Erickson A."/>
            <person name="Galli G.L.J."/>
            <person name="Crossley D.A. 2nd"/>
            <person name="Rhen T."/>
        </authorList>
    </citation>
    <scope>NUCLEOTIDE SEQUENCE [LARGE SCALE GENOMIC DNA]</scope>
    <source>
        <strain evidence="13">KW</strain>
    </source>
</reference>
<evidence type="ECO:0000259" key="12">
    <source>
        <dbReference type="PROSITE" id="PS51117"/>
    </source>
</evidence>
<dbReference type="Pfam" id="PF00053">
    <property type="entry name" value="EGF_laminin"/>
    <property type="match status" value="2"/>
</dbReference>
<dbReference type="InterPro" id="IPR008993">
    <property type="entry name" value="TIMP-like_OB-fold"/>
</dbReference>
<evidence type="ECO:0000256" key="7">
    <source>
        <dbReference type="ARBA" id="ARBA00023292"/>
    </source>
</evidence>
<dbReference type="GO" id="GO:0005604">
    <property type="term" value="C:basement membrane"/>
    <property type="evidence" value="ECO:0007669"/>
    <property type="project" value="TreeGrafter"/>
</dbReference>
<accession>A0A8T1RZE0</accession>
<dbReference type="InterPro" id="IPR002049">
    <property type="entry name" value="LE_dom"/>
</dbReference>
<dbReference type="Gene3D" id="2.60.120.260">
    <property type="entry name" value="Galactose-binding domain-like"/>
    <property type="match status" value="1"/>
</dbReference>
<dbReference type="InterPro" id="IPR056863">
    <property type="entry name" value="LMN_ATRN_NET-like_EGF"/>
</dbReference>
<feature type="chain" id="PRO_5035867484" evidence="9">
    <location>
        <begin position="23"/>
        <end position="589"/>
    </location>
</feature>
<dbReference type="CDD" id="cd00055">
    <property type="entry name" value="EGF_Lam"/>
    <property type="match status" value="3"/>
</dbReference>
<dbReference type="AlphaFoldDB" id="A0A8T1RZE0"/>
<keyword evidence="14" id="KW-1185">Reference proteome</keyword>
<proteinExistence type="predicted"/>
<dbReference type="Pfam" id="PF24973">
    <property type="entry name" value="EGF_LMN_ATRN"/>
    <property type="match status" value="1"/>
</dbReference>
<dbReference type="InterPro" id="IPR050440">
    <property type="entry name" value="Laminin/Netrin_ECM"/>
</dbReference>
<dbReference type="SMART" id="SM00643">
    <property type="entry name" value="C345C"/>
    <property type="match status" value="1"/>
</dbReference>
<evidence type="ECO:0000256" key="3">
    <source>
        <dbReference type="ARBA" id="ARBA00022729"/>
    </source>
</evidence>
<keyword evidence="7 8" id="KW-0424">Laminin EGF-like domain</keyword>
<evidence type="ECO:0000313" key="14">
    <source>
        <dbReference type="Proteomes" id="UP000765507"/>
    </source>
</evidence>
<dbReference type="GO" id="GO:0016358">
    <property type="term" value="P:dendrite development"/>
    <property type="evidence" value="ECO:0007669"/>
    <property type="project" value="TreeGrafter"/>
</dbReference>
<dbReference type="PROSITE" id="PS51117">
    <property type="entry name" value="LAMININ_NTER"/>
    <property type="match status" value="1"/>
</dbReference>
<evidence type="ECO:0000256" key="8">
    <source>
        <dbReference type="PROSITE-ProRule" id="PRU00460"/>
    </source>
</evidence>
<dbReference type="GO" id="GO:0008045">
    <property type="term" value="P:motor neuron axon guidance"/>
    <property type="evidence" value="ECO:0007669"/>
    <property type="project" value="TreeGrafter"/>
</dbReference>
<sequence>MPGVWQGLGVLLSLQLALLGLASDPCYDAARRPRYCLPEPADLAAGRPVQASATCGRPPQRLCAFRRPGDASSRRCRLCDGANPAAAHPAAYLTDAGGEATCWQSGPVANASLTLALGGRFELLYVALRFCSPRPHSLALYKSTDHGHSWTPFQFFSARCPQAYGLPPASAVSKASDHEAICTAAQTDPTPLVGGLVAFMPLAGRPLARAFEYSPVLQDWVTATDLRVALDRRHRGLGLRGREASYGVSELQVGGRCRCNGHAARCGAAGPGGAPQCQCRHNTAGPECETCRAFYCDRPWQRATPSDAHECVACECNRHSHRCRFNVELYKLSGRRSGGVCLNCRHHTAGRHCHYCQPGFKRDLARPITSRRACKACQCHPIGAVGSMCNQTTGQCQCKMGVTGLTCNRCAPGFQQSRMAHIPCIRVQEVMTTTAAYPLEWNTGAWGRMRGVKGTECQTHCNPSHGRVHMNLRKYCKKDYVLHAQLLATVESGEWWQFTTSVLAVYRQRQVPIRRGEQPLWVPRQDLACGCLLLQVGKAYLVIGNDAESPDPARLVLDRNSLALPWRDVWAHKLRRFQQQNRRGNCRSP</sequence>
<dbReference type="InterPro" id="IPR008211">
    <property type="entry name" value="Laminin_N"/>
</dbReference>
<feature type="disulfide bond" evidence="8">
    <location>
        <begin position="398"/>
        <end position="407"/>
    </location>
</feature>
<comment type="subcellular location">
    <subcellularLocation>
        <location evidence="1">Secreted</location>
    </subcellularLocation>
</comment>
<evidence type="ECO:0000256" key="2">
    <source>
        <dbReference type="ARBA" id="ARBA00022525"/>
    </source>
</evidence>
<dbReference type="GO" id="GO:0009887">
    <property type="term" value="P:animal organ morphogenesis"/>
    <property type="evidence" value="ECO:0007669"/>
    <property type="project" value="TreeGrafter"/>
</dbReference>
<feature type="disulfide bond" evidence="8">
    <location>
        <begin position="410"/>
        <end position="424"/>
    </location>
</feature>
<dbReference type="FunFam" id="2.10.25.10:FF:000048">
    <property type="entry name" value="Netrin 3"/>
    <property type="match status" value="1"/>
</dbReference>
<dbReference type="SMART" id="SM00180">
    <property type="entry name" value="EGF_Lam"/>
    <property type="match status" value="3"/>
</dbReference>
<evidence type="ECO:0000256" key="9">
    <source>
        <dbReference type="SAM" id="SignalP"/>
    </source>
</evidence>
<comment type="caution">
    <text evidence="13">The sequence shown here is derived from an EMBL/GenBank/DDBJ whole genome shotgun (WGS) entry which is preliminary data.</text>
</comment>
<dbReference type="EMBL" id="JAHGAV010001521">
    <property type="protein sequence ID" value="KAG6922076.1"/>
    <property type="molecule type" value="Genomic_DNA"/>
</dbReference>
<dbReference type="Gene3D" id="2.40.50.120">
    <property type="match status" value="1"/>
</dbReference>
<evidence type="ECO:0000259" key="11">
    <source>
        <dbReference type="PROSITE" id="PS50189"/>
    </source>
</evidence>
<feature type="disulfide bond" evidence="8">
    <location>
        <begin position="379"/>
        <end position="396"/>
    </location>
</feature>
<evidence type="ECO:0000259" key="10">
    <source>
        <dbReference type="PROSITE" id="PS50027"/>
    </source>
</evidence>
<dbReference type="SUPFAM" id="SSF50242">
    <property type="entry name" value="TIMP-like"/>
    <property type="match status" value="1"/>
</dbReference>
<dbReference type="CDD" id="cd03579">
    <property type="entry name" value="NTR_netrin-1_like"/>
    <property type="match status" value="1"/>
</dbReference>
<feature type="domain" description="NTR" evidence="11">
    <location>
        <begin position="457"/>
        <end position="586"/>
    </location>
</feature>
<evidence type="ECO:0000256" key="4">
    <source>
        <dbReference type="ARBA" id="ARBA00022737"/>
    </source>
</evidence>
<dbReference type="PROSITE" id="PS50027">
    <property type="entry name" value="EGF_LAM_2"/>
    <property type="match status" value="1"/>
</dbReference>
<evidence type="ECO:0000256" key="5">
    <source>
        <dbReference type="ARBA" id="ARBA00023157"/>
    </source>
</evidence>
<dbReference type="Proteomes" id="UP000765507">
    <property type="component" value="Unassembled WGS sequence"/>
</dbReference>
<keyword evidence="2" id="KW-0964">Secreted</keyword>
<keyword evidence="3 9" id="KW-0732">Signal</keyword>
<keyword evidence="6" id="KW-0325">Glycoprotein</keyword>
<dbReference type="GO" id="GO:0005576">
    <property type="term" value="C:extracellular region"/>
    <property type="evidence" value="ECO:0007669"/>
    <property type="project" value="UniProtKB-SubCell"/>
</dbReference>
<gene>
    <name evidence="13" type="ORF">G0U57_003940</name>
</gene>
<dbReference type="PANTHER" id="PTHR10574">
    <property type="entry name" value="NETRIN/LAMININ-RELATED"/>
    <property type="match status" value="1"/>
</dbReference>
<feature type="signal peptide" evidence="9">
    <location>
        <begin position="1"/>
        <end position="22"/>
    </location>
</feature>
<dbReference type="InterPro" id="IPR001134">
    <property type="entry name" value="Netrin_domain"/>
</dbReference>
<dbReference type="PROSITE" id="PS01248">
    <property type="entry name" value="EGF_LAM_1"/>
    <property type="match status" value="1"/>
</dbReference>
<keyword evidence="4" id="KW-0677">Repeat</keyword>